<reference evidence="1" key="1">
    <citation type="submission" date="2022-06" db="EMBL/GenBank/DDBJ databases">
        <title>Genomic Encyclopedia of Archaeal and Bacterial Type Strains, Phase II (KMG-II): from individual species to whole genera.</title>
        <authorList>
            <person name="Goeker M."/>
        </authorList>
    </citation>
    <scope>NUCLEOTIDE SEQUENCE</scope>
    <source>
        <strain evidence="1">DSM 43935</strain>
    </source>
</reference>
<evidence type="ECO:0000313" key="2">
    <source>
        <dbReference type="Proteomes" id="UP001206128"/>
    </source>
</evidence>
<dbReference type="AlphaFoldDB" id="A0AAE3GMT6"/>
<sequence>MENPAKYTASVSIGGNAHGPVAAGHGITITSTGAADPRPESPAADLSAVHRVVLTTDIQGSGRHDNAGQRHLRRVLAESLAAGAAELGPQVDMFDRGDGTLVVLPETVTVVVTLDTFVEATARALREHNRAASADYRVDVRIAVHEGLVDRVGAQWSGAPLVHVARLVDAADAKRALATAADACVALVLSETAMQVVDQGYCRVGPSAYRPIPLSVKETSGRGWLRLL</sequence>
<organism evidence="1 2">
    <name type="scientific">Goodfellowiella coeruleoviolacea</name>
    <dbReference type="NCBI Taxonomy" id="334858"/>
    <lineage>
        <taxon>Bacteria</taxon>
        <taxon>Bacillati</taxon>
        <taxon>Actinomycetota</taxon>
        <taxon>Actinomycetes</taxon>
        <taxon>Pseudonocardiales</taxon>
        <taxon>Pseudonocardiaceae</taxon>
        <taxon>Goodfellowiella</taxon>
    </lineage>
</organism>
<proteinExistence type="predicted"/>
<comment type="caution">
    <text evidence="1">The sequence shown here is derived from an EMBL/GenBank/DDBJ whole genome shotgun (WGS) entry which is preliminary data.</text>
</comment>
<name>A0AAE3GMT6_9PSEU</name>
<dbReference type="EMBL" id="JAMTCK010000033">
    <property type="protein sequence ID" value="MCP2170433.1"/>
    <property type="molecule type" value="Genomic_DNA"/>
</dbReference>
<accession>A0AAE3GMT6</accession>
<dbReference type="Proteomes" id="UP001206128">
    <property type="component" value="Unassembled WGS sequence"/>
</dbReference>
<evidence type="ECO:0000313" key="1">
    <source>
        <dbReference type="EMBL" id="MCP2170433.1"/>
    </source>
</evidence>
<gene>
    <name evidence="1" type="ORF">LX83_007324</name>
</gene>
<keyword evidence="2" id="KW-1185">Reference proteome</keyword>
<protein>
    <submittedName>
        <fullName evidence="1">Uncharacterized protein</fullName>
    </submittedName>
</protein>